<dbReference type="CDD" id="cd00093">
    <property type="entry name" value="HTH_XRE"/>
    <property type="match status" value="1"/>
</dbReference>
<dbReference type="Gene3D" id="2.60.120.10">
    <property type="entry name" value="Jelly Rolls"/>
    <property type="match status" value="1"/>
</dbReference>
<dbReference type="GO" id="GO:0005829">
    <property type="term" value="C:cytosol"/>
    <property type="evidence" value="ECO:0007669"/>
    <property type="project" value="TreeGrafter"/>
</dbReference>
<dbReference type="SUPFAM" id="SSF51182">
    <property type="entry name" value="RmlC-like cupins"/>
    <property type="match status" value="1"/>
</dbReference>
<reference evidence="5 6" key="1">
    <citation type="submission" date="2019-08" db="EMBL/GenBank/DDBJ databases">
        <title>Identification of a novel species of the genus Boseongicola.</title>
        <authorList>
            <person name="Zhang X.-Q."/>
        </authorList>
    </citation>
    <scope>NUCLEOTIDE SEQUENCE [LARGE SCALE GENOMIC DNA]</scope>
    <source>
        <strain evidence="5 6">HY14</strain>
    </source>
</reference>
<dbReference type="CDD" id="cd02209">
    <property type="entry name" value="cupin_XRE_C"/>
    <property type="match status" value="1"/>
</dbReference>
<dbReference type="InterPro" id="IPR013096">
    <property type="entry name" value="Cupin_2"/>
</dbReference>
<evidence type="ECO:0000256" key="2">
    <source>
        <dbReference type="ARBA" id="ARBA00023125"/>
    </source>
</evidence>
<evidence type="ECO:0000256" key="3">
    <source>
        <dbReference type="ARBA" id="ARBA00023163"/>
    </source>
</evidence>
<dbReference type="InterPro" id="IPR011051">
    <property type="entry name" value="RmlC_Cupin_sf"/>
</dbReference>
<keyword evidence="2" id="KW-0238">DNA-binding</keyword>
<dbReference type="InterPro" id="IPR010982">
    <property type="entry name" value="Lambda_DNA-bd_dom_sf"/>
</dbReference>
<dbReference type="Pfam" id="PF01381">
    <property type="entry name" value="HTH_3"/>
    <property type="match status" value="1"/>
</dbReference>
<dbReference type="GO" id="GO:0003700">
    <property type="term" value="F:DNA-binding transcription factor activity"/>
    <property type="evidence" value="ECO:0007669"/>
    <property type="project" value="TreeGrafter"/>
</dbReference>
<dbReference type="InterPro" id="IPR050807">
    <property type="entry name" value="TransReg_Diox_bact_type"/>
</dbReference>
<dbReference type="InterPro" id="IPR001387">
    <property type="entry name" value="Cro/C1-type_HTH"/>
</dbReference>
<evidence type="ECO:0000313" key="6">
    <source>
        <dbReference type="Proteomes" id="UP000322080"/>
    </source>
</evidence>
<protein>
    <submittedName>
        <fullName evidence="5">Helix-turn-helix domain-containing protein</fullName>
    </submittedName>
</protein>
<gene>
    <name evidence="5" type="ORF">FVF75_12285</name>
</gene>
<sequence length="187" mass="19896">MTDNGDAILSLLPAKLKAARQQKALSLEAVAKLSGVSKSMLSQIERGESSPTISTLWNLTRALQVDFAGLLDDDTPASRISVLRSDAVPTIVVRGSGCRVRILSPPEDAGTHEVYELEFKPGDALDSQPHAVGAREHLTVIAGTLTVTSGDSRETLRQGDSARYPADVTHRIASEDGARAILIVQNS</sequence>
<feature type="domain" description="HTH cro/C1-type" evidence="4">
    <location>
        <begin position="16"/>
        <end position="70"/>
    </location>
</feature>
<dbReference type="Proteomes" id="UP000322080">
    <property type="component" value="Unassembled WGS sequence"/>
</dbReference>
<dbReference type="SUPFAM" id="SSF47413">
    <property type="entry name" value="lambda repressor-like DNA-binding domains"/>
    <property type="match status" value="1"/>
</dbReference>
<dbReference type="AlphaFoldDB" id="A0A5D0RHA3"/>
<evidence type="ECO:0000259" key="4">
    <source>
        <dbReference type="PROSITE" id="PS50943"/>
    </source>
</evidence>
<dbReference type="PANTHER" id="PTHR46797">
    <property type="entry name" value="HTH-TYPE TRANSCRIPTIONAL REGULATOR"/>
    <property type="match status" value="1"/>
</dbReference>
<organism evidence="5 6">
    <name type="scientific">Maritimibacter fusiformis</name>
    <dbReference type="NCBI Taxonomy" id="2603819"/>
    <lineage>
        <taxon>Bacteria</taxon>
        <taxon>Pseudomonadati</taxon>
        <taxon>Pseudomonadota</taxon>
        <taxon>Alphaproteobacteria</taxon>
        <taxon>Rhodobacterales</taxon>
        <taxon>Roseobacteraceae</taxon>
        <taxon>Maritimibacter</taxon>
    </lineage>
</organism>
<evidence type="ECO:0000256" key="1">
    <source>
        <dbReference type="ARBA" id="ARBA00023015"/>
    </source>
</evidence>
<proteinExistence type="predicted"/>
<dbReference type="Pfam" id="PF07883">
    <property type="entry name" value="Cupin_2"/>
    <property type="match status" value="1"/>
</dbReference>
<keyword evidence="3" id="KW-0804">Transcription</keyword>
<dbReference type="PANTHER" id="PTHR46797:SF23">
    <property type="entry name" value="HTH-TYPE TRANSCRIPTIONAL REGULATOR SUTR"/>
    <property type="match status" value="1"/>
</dbReference>
<evidence type="ECO:0000313" key="5">
    <source>
        <dbReference type="EMBL" id="TYB80419.1"/>
    </source>
</evidence>
<dbReference type="RefSeq" id="WP_148378293.1">
    <property type="nucleotide sequence ID" value="NZ_VSIY01000013.1"/>
</dbReference>
<keyword evidence="1" id="KW-0805">Transcription regulation</keyword>
<dbReference type="Gene3D" id="1.10.260.40">
    <property type="entry name" value="lambda repressor-like DNA-binding domains"/>
    <property type="match status" value="1"/>
</dbReference>
<dbReference type="PROSITE" id="PS50943">
    <property type="entry name" value="HTH_CROC1"/>
    <property type="match status" value="1"/>
</dbReference>
<name>A0A5D0RHA3_9RHOB</name>
<dbReference type="GO" id="GO:0003677">
    <property type="term" value="F:DNA binding"/>
    <property type="evidence" value="ECO:0007669"/>
    <property type="project" value="UniProtKB-KW"/>
</dbReference>
<comment type="caution">
    <text evidence="5">The sequence shown here is derived from an EMBL/GenBank/DDBJ whole genome shotgun (WGS) entry which is preliminary data.</text>
</comment>
<keyword evidence="6" id="KW-1185">Reference proteome</keyword>
<dbReference type="InterPro" id="IPR014710">
    <property type="entry name" value="RmlC-like_jellyroll"/>
</dbReference>
<dbReference type="SMART" id="SM00530">
    <property type="entry name" value="HTH_XRE"/>
    <property type="match status" value="1"/>
</dbReference>
<accession>A0A5D0RHA3</accession>
<dbReference type="EMBL" id="VSIY01000013">
    <property type="protein sequence ID" value="TYB80419.1"/>
    <property type="molecule type" value="Genomic_DNA"/>
</dbReference>